<dbReference type="Proteomes" id="UP001201449">
    <property type="component" value="Unassembled WGS sequence"/>
</dbReference>
<reference evidence="1 2" key="1">
    <citation type="submission" date="2022-01" db="EMBL/GenBank/DDBJ databases">
        <title>Mariniradius saccharolyticus sp. nov., isolated from sediment of a river.</title>
        <authorList>
            <person name="Liu H."/>
        </authorList>
    </citation>
    <scope>NUCLEOTIDE SEQUENCE [LARGE SCALE GENOMIC DNA]</scope>
    <source>
        <strain evidence="1 2">RY-2</strain>
    </source>
</reference>
<gene>
    <name evidence="1" type="ORF">L0U89_18975</name>
</gene>
<comment type="caution">
    <text evidence="1">The sequence shown here is derived from an EMBL/GenBank/DDBJ whole genome shotgun (WGS) entry which is preliminary data.</text>
</comment>
<dbReference type="PROSITE" id="PS51257">
    <property type="entry name" value="PROKAR_LIPOPROTEIN"/>
    <property type="match status" value="1"/>
</dbReference>
<dbReference type="RefSeq" id="WP_234862963.1">
    <property type="nucleotide sequence ID" value="NZ_JAKEVZ010000021.1"/>
</dbReference>
<dbReference type="EMBL" id="JAKEVZ010000021">
    <property type="protein sequence ID" value="MCF1753151.1"/>
    <property type="molecule type" value="Genomic_DNA"/>
</dbReference>
<protein>
    <recommendedName>
        <fullName evidence="3">META domain-containing protein</fullName>
    </recommendedName>
</protein>
<evidence type="ECO:0000313" key="2">
    <source>
        <dbReference type="Proteomes" id="UP001201449"/>
    </source>
</evidence>
<organism evidence="1 2">
    <name type="scientific">Mariniradius sediminis</name>
    <dbReference type="NCBI Taxonomy" id="2909237"/>
    <lineage>
        <taxon>Bacteria</taxon>
        <taxon>Pseudomonadati</taxon>
        <taxon>Bacteroidota</taxon>
        <taxon>Cytophagia</taxon>
        <taxon>Cytophagales</taxon>
        <taxon>Cyclobacteriaceae</taxon>
        <taxon>Mariniradius</taxon>
    </lineage>
</organism>
<name>A0ABS9BZR9_9BACT</name>
<evidence type="ECO:0000313" key="1">
    <source>
        <dbReference type="EMBL" id="MCF1753151.1"/>
    </source>
</evidence>
<keyword evidence="2" id="KW-1185">Reference proteome</keyword>
<proteinExistence type="predicted"/>
<accession>A0ABS9BZR9</accession>
<sequence length="199" mass="22866">MSRCLIFLLFSVIIFSCKEDEIPISNEVIVENPPKQRHICDFDISDKAGNFELYQKWEFVGFQDIQTGEFDQNTTCSARIAHFALNGEDFDNLLKISLEFEKEISESGNCADLRSFEARTIARIIEGCYEDDADGISMVIDSKGITEIPSNVANTLPVHHFENTFLEYLRAVKVYQIESNKLYLYGKEGRYRMTFLALE</sequence>
<evidence type="ECO:0008006" key="3">
    <source>
        <dbReference type="Google" id="ProtNLM"/>
    </source>
</evidence>